<dbReference type="AlphaFoldDB" id="A0A426X9U8"/>
<evidence type="ECO:0000313" key="1">
    <source>
        <dbReference type="EMBL" id="RRT36243.1"/>
    </source>
</evidence>
<proteinExistence type="predicted"/>
<protein>
    <submittedName>
        <fullName evidence="1">Uncharacterized protein</fullName>
    </submittedName>
</protein>
<comment type="caution">
    <text evidence="1">The sequence shown here is derived from an EMBL/GenBank/DDBJ whole genome shotgun (WGS) entry which is preliminary data.</text>
</comment>
<reference evidence="1 2" key="1">
    <citation type="journal article" date="2014" name="Agronomy (Basel)">
        <title>A Draft Genome Sequence for Ensete ventricosum, the Drought-Tolerant Tree Against Hunger.</title>
        <authorList>
            <person name="Harrison J."/>
            <person name="Moore K.A."/>
            <person name="Paszkiewicz K."/>
            <person name="Jones T."/>
            <person name="Grant M."/>
            <person name="Ambacheew D."/>
            <person name="Muzemil S."/>
            <person name="Studholme D.J."/>
        </authorList>
    </citation>
    <scope>NUCLEOTIDE SEQUENCE [LARGE SCALE GENOMIC DNA]</scope>
</reference>
<accession>A0A426X9U8</accession>
<organism evidence="1 2">
    <name type="scientific">Ensete ventricosum</name>
    <name type="common">Abyssinian banana</name>
    <name type="synonym">Musa ensete</name>
    <dbReference type="NCBI Taxonomy" id="4639"/>
    <lineage>
        <taxon>Eukaryota</taxon>
        <taxon>Viridiplantae</taxon>
        <taxon>Streptophyta</taxon>
        <taxon>Embryophyta</taxon>
        <taxon>Tracheophyta</taxon>
        <taxon>Spermatophyta</taxon>
        <taxon>Magnoliopsida</taxon>
        <taxon>Liliopsida</taxon>
        <taxon>Zingiberales</taxon>
        <taxon>Musaceae</taxon>
        <taxon>Ensete</taxon>
    </lineage>
</organism>
<sequence>MVGSCGCGRGMEMVMAALQRAILEQRWQREITTVKATSIVHAAMLIATEGKKGNGNVKMAVTGKKQH</sequence>
<dbReference type="Proteomes" id="UP000287651">
    <property type="component" value="Unassembled WGS sequence"/>
</dbReference>
<evidence type="ECO:0000313" key="2">
    <source>
        <dbReference type="Proteomes" id="UP000287651"/>
    </source>
</evidence>
<gene>
    <name evidence="1" type="ORF">B296_00048157</name>
</gene>
<dbReference type="EMBL" id="AMZH03023857">
    <property type="protein sequence ID" value="RRT36243.1"/>
    <property type="molecule type" value="Genomic_DNA"/>
</dbReference>
<name>A0A426X9U8_ENSVE</name>